<dbReference type="InterPro" id="IPR036388">
    <property type="entry name" value="WH-like_DNA-bd_sf"/>
</dbReference>
<evidence type="ECO:0000313" key="4">
    <source>
        <dbReference type="EMBL" id="QSX08724.1"/>
    </source>
</evidence>
<dbReference type="InterPro" id="IPR007394">
    <property type="entry name" value="UPF0122"/>
</dbReference>
<evidence type="ECO:0000256" key="2">
    <source>
        <dbReference type="ARBA" id="ARBA00024764"/>
    </source>
</evidence>
<name>A0A975AII8_9FIRM</name>
<dbReference type="Gene3D" id="1.10.10.10">
    <property type="entry name" value="Winged helix-like DNA-binding domain superfamily/Winged helix DNA-binding domain"/>
    <property type="match status" value="1"/>
</dbReference>
<proteinExistence type="inferred from homology"/>
<dbReference type="EMBL" id="CP071444">
    <property type="protein sequence ID" value="QSX08724.1"/>
    <property type="molecule type" value="Genomic_DNA"/>
</dbReference>
<keyword evidence="4" id="KW-0238">DNA-binding</keyword>
<protein>
    <recommendedName>
        <fullName evidence="3">UPF0122 protein J0B03_01125</fullName>
    </recommendedName>
</protein>
<organism evidence="4 5">
    <name type="scientific">Alkalibacter rhizosphaerae</name>
    <dbReference type="NCBI Taxonomy" id="2815577"/>
    <lineage>
        <taxon>Bacteria</taxon>
        <taxon>Bacillati</taxon>
        <taxon>Bacillota</taxon>
        <taxon>Clostridia</taxon>
        <taxon>Eubacteriales</taxon>
        <taxon>Eubacteriaceae</taxon>
        <taxon>Alkalibacter</taxon>
    </lineage>
</organism>
<comment type="function">
    <text evidence="2 3">Might take part in the signal recognition particle (SRP) pathway. This is inferred from the conservation of its genetic proximity to ftsY/ffh. May be a regulatory protein.</text>
</comment>
<dbReference type="PANTHER" id="PTHR40083">
    <property type="entry name" value="UPF0122 PROTEIN CBO2450/CLC_2298"/>
    <property type="match status" value="1"/>
</dbReference>
<accession>A0A975AII8</accession>
<dbReference type="SUPFAM" id="SSF88659">
    <property type="entry name" value="Sigma3 and sigma4 domains of RNA polymerase sigma factors"/>
    <property type="match status" value="1"/>
</dbReference>
<comment type="similarity">
    <text evidence="1 3">Belongs to the UPF0122 family.</text>
</comment>
<reference evidence="4" key="1">
    <citation type="submission" date="2021-03" db="EMBL/GenBank/DDBJ databases">
        <title>Alkalibacter marinus sp. nov., isolated from tidal flat sediment.</title>
        <authorList>
            <person name="Namirimu T."/>
            <person name="Yang J.-A."/>
            <person name="Yang S.-H."/>
            <person name="Kim Y.-J."/>
            <person name="Kwon K.K."/>
        </authorList>
    </citation>
    <scope>NUCLEOTIDE SEQUENCE</scope>
    <source>
        <strain evidence="4">ES005</strain>
    </source>
</reference>
<dbReference type="Pfam" id="PF04297">
    <property type="entry name" value="UPF0122"/>
    <property type="match status" value="1"/>
</dbReference>
<dbReference type="RefSeq" id="WP_207300065.1">
    <property type="nucleotide sequence ID" value="NZ_CP071444.1"/>
</dbReference>
<evidence type="ECO:0000256" key="3">
    <source>
        <dbReference type="HAMAP-Rule" id="MF_00245"/>
    </source>
</evidence>
<sequence length="118" mass="13898">MEEFVEISLLYDFYGSFLTDKQREAIEYYYNLNYSLSEIGEKMGITRQGVRDQLIRAKELLHSFDEKLGLVDKYQRQQTLLQDSVKGLDEVMARMDDENAKGSLMQVRKQLTRLMEEA</sequence>
<dbReference type="GO" id="GO:0003677">
    <property type="term" value="F:DNA binding"/>
    <property type="evidence" value="ECO:0007669"/>
    <property type="project" value="UniProtKB-KW"/>
</dbReference>
<dbReference type="InterPro" id="IPR013324">
    <property type="entry name" value="RNA_pol_sigma_r3/r4-like"/>
</dbReference>
<dbReference type="Proteomes" id="UP000663499">
    <property type="component" value="Chromosome"/>
</dbReference>
<evidence type="ECO:0000313" key="5">
    <source>
        <dbReference type="Proteomes" id="UP000663499"/>
    </source>
</evidence>
<dbReference type="KEGG" id="alka:J0B03_01125"/>
<evidence type="ECO:0000256" key="1">
    <source>
        <dbReference type="ARBA" id="ARBA00008720"/>
    </source>
</evidence>
<keyword evidence="5" id="KW-1185">Reference proteome</keyword>
<gene>
    <name evidence="4" type="ORF">J0B03_01125</name>
</gene>
<dbReference type="InterPro" id="IPR054831">
    <property type="entry name" value="UPF0122_fam_protein"/>
</dbReference>
<dbReference type="HAMAP" id="MF_00245">
    <property type="entry name" value="UPF0122"/>
    <property type="match status" value="1"/>
</dbReference>
<dbReference type="NCBIfam" id="NF045758">
    <property type="entry name" value="YlxM"/>
    <property type="match status" value="1"/>
</dbReference>
<dbReference type="AlphaFoldDB" id="A0A975AII8"/>
<dbReference type="PANTHER" id="PTHR40083:SF1">
    <property type="entry name" value="UPF0122 PROTEIN YLXM"/>
    <property type="match status" value="1"/>
</dbReference>